<dbReference type="GO" id="GO:0008299">
    <property type="term" value="P:isoprenoid biosynthetic process"/>
    <property type="evidence" value="ECO:0007669"/>
    <property type="project" value="InterPro"/>
</dbReference>
<gene>
    <name evidence="7" type="ORF">GRQ65_19845</name>
</gene>
<dbReference type="RefSeq" id="WP_160879734.1">
    <property type="nucleotide sequence ID" value="NZ_WUEK01000015.1"/>
</dbReference>
<dbReference type="InterPro" id="IPR000092">
    <property type="entry name" value="Polyprenyl_synt"/>
</dbReference>
<dbReference type="SFLD" id="SFLDS00005">
    <property type="entry name" value="Isoprenoid_Synthase_Type_I"/>
    <property type="match status" value="1"/>
</dbReference>
<evidence type="ECO:0000256" key="3">
    <source>
        <dbReference type="ARBA" id="ARBA00022679"/>
    </source>
</evidence>
<dbReference type="Gene3D" id="1.10.600.10">
    <property type="entry name" value="Farnesyl Diphosphate Synthase"/>
    <property type="match status" value="1"/>
</dbReference>
<dbReference type="InterPro" id="IPR008949">
    <property type="entry name" value="Isoprenoid_synthase_dom_sf"/>
</dbReference>
<evidence type="ECO:0000313" key="7">
    <source>
        <dbReference type="EMBL" id="MXG91800.1"/>
    </source>
</evidence>
<keyword evidence="8" id="KW-1185">Reference proteome</keyword>
<dbReference type="InterPro" id="IPR033749">
    <property type="entry name" value="Polyprenyl_synt_CS"/>
</dbReference>
<dbReference type="SUPFAM" id="SSF48576">
    <property type="entry name" value="Terpenoid synthases"/>
    <property type="match status" value="1"/>
</dbReference>
<accession>A0A6L7F3J4</accession>
<dbReference type="PANTHER" id="PTHR12001">
    <property type="entry name" value="GERANYLGERANYL PYROPHOSPHATE SYNTHASE"/>
    <property type="match status" value="1"/>
</dbReference>
<dbReference type="Pfam" id="PF00348">
    <property type="entry name" value="polyprenyl_synt"/>
    <property type="match status" value="1"/>
</dbReference>
<reference evidence="7 8" key="1">
    <citation type="submission" date="2019-12" db="EMBL/GenBank/DDBJ databases">
        <authorList>
            <person name="Kun Z."/>
        </authorList>
    </citation>
    <scope>NUCLEOTIDE SEQUENCE [LARGE SCALE GENOMIC DNA]</scope>
    <source>
        <strain evidence="7 8">YIM 123512</strain>
    </source>
</reference>
<organism evidence="7 8">
    <name type="scientific">Nocardioides flavescens</name>
    <dbReference type="NCBI Taxonomy" id="2691959"/>
    <lineage>
        <taxon>Bacteria</taxon>
        <taxon>Bacillati</taxon>
        <taxon>Actinomycetota</taxon>
        <taxon>Actinomycetes</taxon>
        <taxon>Propionibacteriales</taxon>
        <taxon>Nocardioidaceae</taxon>
        <taxon>Nocardioides</taxon>
    </lineage>
</organism>
<evidence type="ECO:0000256" key="2">
    <source>
        <dbReference type="ARBA" id="ARBA00006706"/>
    </source>
</evidence>
<proteinExistence type="inferred from homology"/>
<dbReference type="PROSITE" id="PS00723">
    <property type="entry name" value="POLYPRENYL_SYNTHASE_1"/>
    <property type="match status" value="1"/>
</dbReference>
<evidence type="ECO:0000256" key="1">
    <source>
        <dbReference type="ARBA" id="ARBA00001946"/>
    </source>
</evidence>
<evidence type="ECO:0000256" key="5">
    <source>
        <dbReference type="ARBA" id="ARBA00022842"/>
    </source>
</evidence>
<dbReference type="EMBL" id="WUEK01000015">
    <property type="protein sequence ID" value="MXG91800.1"/>
    <property type="molecule type" value="Genomic_DNA"/>
</dbReference>
<dbReference type="GO" id="GO:0046872">
    <property type="term" value="F:metal ion binding"/>
    <property type="evidence" value="ECO:0007669"/>
    <property type="project" value="UniProtKB-KW"/>
</dbReference>
<dbReference type="CDD" id="cd00685">
    <property type="entry name" value="Trans_IPPS_HT"/>
    <property type="match status" value="1"/>
</dbReference>
<keyword evidence="4" id="KW-0479">Metal-binding</keyword>
<keyword evidence="5" id="KW-0460">Magnesium</keyword>
<protein>
    <submittedName>
        <fullName evidence="7">Polyprenyl synthetase family protein</fullName>
    </submittedName>
</protein>
<evidence type="ECO:0000256" key="6">
    <source>
        <dbReference type="RuleBase" id="RU004466"/>
    </source>
</evidence>
<comment type="cofactor">
    <cofactor evidence="1">
        <name>Mg(2+)</name>
        <dbReference type="ChEBI" id="CHEBI:18420"/>
    </cofactor>
</comment>
<comment type="similarity">
    <text evidence="2 6">Belongs to the FPP/GGPP synthase family.</text>
</comment>
<dbReference type="AlphaFoldDB" id="A0A6L7F3J4"/>
<dbReference type="PANTHER" id="PTHR12001:SF85">
    <property type="entry name" value="SHORT CHAIN ISOPRENYL DIPHOSPHATE SYNTHASE"/>
    <property type="match status" value="1"/>
</dbReference>
<name>A0A6L7F3J4_9ACTN</name>
<sequence>MPAAEDDPFQDLLGARTLGQCGTEGVALHAALRHAVVGGKRFRPWLVGLTHDSCAGTRPEAVAAVGAGVELLHTAFVVHDDVIDGDRTRRGRPSVPEGFRVAALGRDVPDERAELYGLAGAVLTGDLALAAAVRAVATAPVPPAVTHRLLDLVDQALAVTAAGELADVRLATHPGHPTLADVLSMEERKTAVYSFALPMQLGAVLADAPDEVVHALGEVGRHLGLAFQLQDDLLGVFGDSASTGKSTVNDLREGKCTALITHARSTAGWLEIEPHWGAVDLDDARAALVRDALERCGSRGFVEDLVTDYVATATDAGAAVGLPAALLSDLAGLCTVPVRGAA</sequence>
<keyword evidence="3 6" id="KW-0808">Transferase</keyword>
<evidence type="ECO:0000313" key="8">
    <source>
        <dbReference type="Proteomes" id="UP000473325"/>
    </source>
</evidence>
<dbReference type="PROSITE" id="PS00444">
    <property type="entry name" value="POLYPRENYL_SYNTHASE_2"/>
    <property type="match status" value="1"/>
</dbReference>
<comment type="caution">
    <text evidence="7">The sequence shown here is derived from an EMBL/GenBank/DDBJ whole genome shotgun (WGS) entry which is preliminary data.</text>
</comment>
<dbReference type="Proteomes" id="UP000473325">
    <property type="component" value="Unassembled WGS sequence"/>
</dbReference>
<evidence type="ECO:0000256" key="4">
    <source>
        <dbReference type="ARBA" id="ARBA00022723"/>
    </source>
</evidence>
<dbReference type="GO" id="GO:0004659">
    <property type="term" value="F:prenyltransferase activity"/>
    <property type="evidence" value="ECO:0007669"/>
    <property type="project" value="InterPro"/>
</dbReference>